<keyword evidence="4 6" id="KW-1133">Transmembrane helix</keyword>
<dbReference type="PANTHER" id="PTHR34820">
    <property type="entry name" value="INNER MEMBRANE PROTEIN YEBZ"/>
    <property type="match status" value="1"/>
</dbReference>
<dbReference type="GO" id="GO:0006825">
    <property type="term" value="P:copper ion transport"/>
    <property type="evidence" value="ECO:0007669"/>
    <property type="project" value="InterPro"/>
</dbReference>
<proteinExistence type="predicted"/>
<feature type="transmembrane region" description="Helical" evidence="6">
    <location>
        <begin position="24"/>
        <end position="47"/>
    </location>
</feature>
<keyword evidence="2" id="KW-1003">Cell membrane</keyword>
<feature type="domain" description="Copper resistance protein D" evidence="7">
    <location>
        <begin position="231"/>
        <end position="340"/>
    </location>
</feature>
<feature type="transmembrane region" description="Helical" evidence="6">
    <location>
        <begin position="156"/>
        <end position="176"/>
    </location>
</feature>
<feature type="transmembrane region" description="Helical" evidence="6">
    <location>
        <begin position="314"/>
        <end position="340"/>
    </location>
</feature>
<dbReference type="InterPro" id="IPR008457">
    <property type="entry name" value="Cu-R_CopD_dom"/>
</dbReference>
<feature type="transmembrane region" description="Helical" evidence="6">
    <location>
        <begin position="270"/>
        <end position="294"/>
    </location>
</feature>
<evidence type="ECO:0000256" key="4">
    <source>
        <dbReference type="ARBA" id="ARBA00022989"/>
    </source>
</evidence>
<feature type="transmembrane region" description="Helical" evidence="6">
    <location>
        <begin position="360"/>
        <end position="381"/>
    </location>
</feature>
<comment type="subcellular location">
    <subcellularLocation>
        <location evidence="1">Cell membrane</location>
        <topology evidence="1">Multi-pass membrane protein</topology>
    </subcellularLocation>
</comment>
<keyword evidence="5 6" id="KW-0472">Membrane</keyword>
<gene>
    <name evidence="8" type="ORF">QRX50_18390</name>
</gene>
<evidence type="ECO:0000256" key="3">
    <source>
        <dbReference type="ARBA" id="ARBA00022692"/>
    </source>
</evidence>
<dbReference type="KEGG" id="acab:QRX50_18390"/>
<dbReference type="GO" id="GO:0005886">
    <property type="term" value="C:plasma membrane"/>
    <property type="evidence" value="ECO:0007669"/>
    <property type="project" value="UniProtKB-SubCell"/>
</dbReference>
<name>A0A9Y2IM26_9PSEU</name>
<protein>
    <submittedName>
        <fullName evidence="8">CopD family protein</fullName>
    </submittedName>
</protein>
<evidence type="ECO:0000313" key="8">
    <source>
        <dbReference type="EMBL" id="WIX82597.1"/>
    </source>
</evidence>
<evidence type="ECO:0000256" key="2">
    <source>
        <dbReference type="ARBA" id="ARBA00022475"/>
    </source>
</evidence>
<dbReference type="RefSeq" id="WP_285973162.1">
    <property type="nucleotide sequence ID" value="NZ_CP127294.1"/>
</dbReference>
<accession>A0A9Y2IM26</accession>
<dbReference type="Pfam" id="PF05425">
    <property type="entry name" value="CopD"/>
    <property type="match status" value="1"/>
</dbReference>
<feature type="transmembrane region" description="Helical" evidence="6">
    <location>
        <begin position="196"/>
        <end position="216"/>
    </location>
</feature>
<sequence length="405" mass="43458">MSLLLTQAVSAAEANPTPEVWRVITKMAYFAGLIGSIGGCMLYLIVLRPVLRRPSVDPADRAVLQRRAGIYYAIVGTWFLVALYFQIAGKGARVKGKEIPFGDALSPAAIWRFISVPGKKGDWISSGAEALIQYALWGVAAIVLMLAFSPRLREKLGVLTLTSLIVNFVAYQVTLLPTNFSKATFDTIANSLLDHLHVFSISTWVGGIAGLVILAFSRRRLSLGAGDVFAQIWTRFSTLAMVAVGCILITGLWLAYSLVGSPSELFTTSFGRFLVIKVSLVFTMICIGAANEFVMMPRIARARAAGAEGSVFRLALRTFPVLVTIEVLLAVGVLFVLSFLTGSARVEAGDPEDPTLSGTVIGIGVVLAILIAVSFVTTAKVSDRLSRSAARAHEVEQREAVSAES</sequence>
<evidence type="ECO:0000259" key="7">
    <source>
        <dbReference type="Pfam" id="PF05425"/>
    </source>
</evidence>
<dbReference type="AlphaFoldDB" id="A0A9Y2IM26"/>
<dbReference type="PANTHER" id="PTHR34820:SF4">
    <property type="entry name" value="INNER MEMBRANE PROTEIN YEBZ"/>
    <property type="match status" value="1"/>
</dbReference>
<feature type="transmembrane region" description="Helical" evidence="6">
    <location>
        <begin position="68"/>
        <end position="87"/>
    </location>
</feature>
<feature type="transmembrane region" description="Helical" evidence="6">
    <location>
        <begin position="131"/>
        <end position="149"/>
    </location>
</feature>
<evidence type="ECO:0000256" key="1">
    <source>
        <dbReference type="ARBA" id="ARBA00004651"/>
    </source>
</evidence>
<dbReference type="InterPro" id="IPR032694">
    <property type="entry name" value="CopC/D"/>
</dbReference>
<feature type="transmembrane region" description="Helical" evidence="6">
    <location>
        <begin position="236"/>
        <end position="258"/>
    </location>
</feature>
<keyword evidence="3 6" id="KW-0812">Transmembrane</keyword>
<evidence type="ECO:0000313" key="9">
    <source>
        <dbReference type="Proteomes" id="UP001236014"/>
    </source>
</evidence>
<dbReference type="EMBL" id="CP127294">
    <property type="protein sequence ID" value="WIX82597.1"/>
    <property type="molecule type" value="Genomic_DNA"/>
</dbReference>
<dbReference type="Proteomes" id="UP001236014">
    <property type="component" value="Chromosome"/>
</dbReference>
<evidence type="ECO:0000256" key="6">
    <source>
        <dbReference type="SAM" id="Phobius"/>
    </source>
</evidence>
<organism evidence="8 9">
    <name type="scientific">Amycolatopsis carbonis</name>
    <dbReference type="NCBI Taxonomy" id="715471"/>
    <lineage>
        <taxon>Bacteria</taxon>
        <taxon>Bacillati</taxon>
        <taxon>Actinomycetota</taxon>
        <taxon>Actinomycetes</taxon>
        <taxon>Pseudonocardiales</taxon>
        <taxon>Pseudonocardiaceae</taxon>
        <taxon>Amycolatopsis</taxon>
    </lineage>
</organism>
<keyword evidence="9" id="KW-1185">Reference proteome</keyword>
<reference evidence="8 9" key="1">
    <citation type="submission" date="2023-06" db="EMBL/GenBank/DDBJ databases">
        <authorList>
            <person name="Oyuntsetseg B."/>
            <person name="Kim S.B."/>
        </authorList>
    </citation>
    <scope>NUCLEOTIDE SEQUENCE [LARGE SCALE GENOMIC DNA]</scope>
    <source>
        <strain evidence="8 9">2-15</strain>
    </source>
</reference>
<evidence type="ECO:0000256" key="5">
    <source>
        <dbReference type="ARBA" id="ARBA00023136"/>
    </source>
</evidence>